<organism evidence="2 3">
    <name type="scientific">Halorutilus salinus</name>
    <dbReference type="NCBI Taxonomy" id="2487751"/>
    <lineage>
        <taxon>Archaea</taxon>
        <taxon>Methanobacteriati</taxon>
        <taxon>Methanobacteriota</taxon>
        <taxon>Stenosarchaea group</taxon>
        <taxon>Halobacteria</taxon>
        <taxon>Halorutilales</taxon>
        <taxon>Halorutilaceae</taxon>
        <taxon>Halorutilus</taxon>
    </lineage>
</organism>
<sequence length="384" mass="40918">MAATYSRARLRVGILNVGFVTVAALVALVFDLPERVLLFEPTPVGDTAGLLTVVTLYAVANAPFDVAGGYVLPKRYGRPYPEPSEFVVGWLRGVGVQSTVFVVSGAGLLYAGRAAGVTGATAFFGIVTVALLVARTYLSRLVGGNRRVSDTDDRLGSALESFDDLKLEPPDVTVYDSDDGSFVGASTYSGVVVPSLWLERLSQDELTAVLARRTSAVETGGIRRGVALAVAWNLVGFVGAVTLVPGAGFADVASLVSLVLGYVIWSFIALLVLPTPTRAGVFEVDARTVDAGVEADVLGSAIRKINETQGDDEERTRLVESVFHPIPSVERRVERLDTDEEPIRGAWNAARVRLYLSWAGLDFLARAVHCNVGRPGVWVILPGD</sequence>
<reference evidence="2" key="1">
    <citation type="submission" date="2022-09" db="EMBL/GenBank/DDBJ databases">
        <title>Haloadaptaus new haloarchaeum isolated from saline soil.</title>
        <authorList>
            <person name="Duran-Viseras A."/>
            <person name="Sanchez-Porro C."/>
            <person name="Ventosa A."/>
        </authorList>
    </citation>
    <scope>NUCLEOTIDE SEQUENCE</scope>
    <source>
        <strain evidence="2">F3-133</strain>
    </source>
</reference>
<evidence type="ECO:0000313" key="3">
    <source>
        <dbReference type="Proteomes" id="UP001149411"/>
    </source>
</evidence>
<feature type="transmembrane region" description="Helical" evidence="1">
    <location>
        <begin position="93"/>
        <end position="111"/>
    </location>
</feature>
<feature type="transmembrane region" description="Helical" evidence="1">
    <location>
        <begin position="12"/>
        <end position="30"/>
    </location>
</feature>
<feature type="transmembrane region" description="Helical" evidence="1">
    <location>
        <begin position="117"/>
        <end position="138"/>
    </location>
</feature>
<keyword evidence="1" id="KW-0812">Transmembrane</keyword>
<name>A0A9Q4C231_9EURY</name>
<dbReference type="RefSeq" id="WP_266085653.1">
    <property type="nucleotide sequence ID" value="NZ_RKLV01000001.1"/>
</dbReference>
<evidence type="ECO:0000313" key="2">
    <source>
        <dbReference type="EMBL" id="MCX2818043.1"/>
    </source>
</evidence>
<dbReference type="EMBL" id="RKLV01000001">
    <property type="protein sequence ID" value="MCX2818043.1"/>
    <property type="molecule type" value="Genomic_DNA"/>
</dbReference>
<feature type="transmembrane region" description="Helical" evidence="1">
    <location>
        <begin position="226"/>
        <end position="246"/>
    </location>
</feature>
<protein>
    <submittedName>
        <fullName evidence="2">Uncharacterized protein</fullName>
    </submittedName>
</protein>
<feature type="transmembrane region" description="Helical" evidence="1">
    <location>
        <begin position="252"/>
        <end position="273"/>
    </location>
</feature>
<dbReference type="AlphaFoldDB" id="A0A9Q4C231"/>
<accession>A0A9Q4C231</accession>
<keyword evidence="1" id="KW-0472">Membrane</keyword>
<keyword evidence="3" id="KW-1185">Reference proteome</keyword>
<comment type="caution">
    <text evidence="2">The sequence shown here is derived from an EMBL/GenBank/DDBJ whole genome shotgun (WGS) entry which is preliminary data.</text>
</comment>
<dbReference type="Proteomes" id="UP001149411">
    <property type="component" value="Unassembled WGS sequence"/>
</dbReference>
<dbReference type="CDD" id="cd07329">
    <property type="entry name" value="M56_like"/>
    <property type="match status" value="1"/>
</dbReference>
<feature type="transmembrane region" description="Helical" evidence="1">
    <location>
        <begin position="50"/>
        <end position="72"/>
    </location>
</feature>
<gene>
    <name evidence="2" type="ORF">EGH25_01570</name>
</gene>
<keyword evidence="1" id="KW-1133">Transmembrane helix</keyword>
<evidence type="ECO:0000256" key="1">
    <source>
        <dbReference type="SAM" id="Phobius"/>
    </source>
</evidence>
<proteinExistence type="predicted"/>